<gene>
    <name evidence="2" type="ORF">QYB97_24730</name>
</gene>
<keyword evidence="1" id="KW-0812">Transmembrane</keyword>
<organism evidence="2 3">
    <name type="scientific">Fictibacillus fluitans</name>
    <dbReference type="NCBI Taxonomy" id="3058422"/>
    <lineage>
        <taxon>Bacteria</taxon>
        <taxon>Bacillati</taxon>
        <taxon>Bacillota</taxon>
        <taxon>Bacilli</taxon>
        <taxon>Bacillales</taxon>
        <taxon>Fictibacillaceae</taxon>
        <taxon>Fictibacillus</taxon>
    </lineage>
</organism>
<protein>
    <submittedName>
        <fullName evidence="2">Membrane-spanning protein</fullName>
    </submittedName>
</protein>
<feature type="transmembrane region" description="Helical" evidence="1">
    <location>
        <begin position="86"/>
        <end position="109"/>
    </location>
</feature>
<feature type="transmembrane region" description="Helical" evidence="1">
    <location>
        <begin position="59"/>
        <end position="79"/>
    </location>
</feature>
<comment type="caution">
    <text evidence="2">The sequence shown here is derived from an EMBL/GenBank/DDBJ whole genome shotgun (WGS) entry which is preliminary data.</text>
</comment>
<feature type="transmembrane region" description="Helical" evidence="1">
    <location>
        <begin position="121"/>
        <end position="138"/>
    </location>
</feature>
<dbReference type="RefSeq" id="WP_301168657.1">
    <property type="nucleotide sequence ID" value="NZ_JAUHTR010000029.1"/>
</dbReference>
<feature type="non-terminal residue" evidence="2">
    <location>
        <position position="1"/>
    </location>
</feature>
<keyword evidence="1" id="KW-1133">Transmembrane helix</keyword>
<keyword evidence="3" id="KW-1185">Reference proteome</keyword>
<sequence>SVLAAFFLFRIFPVGHTDNSTGRQVKVVERKMIKWSSLLFMTFMLGLFIYYFMKDDSSRWQVALGGIAVSALPLCLLLMKRNPFPLVLIIGYFLFLLSATYLGSIMQFYLKFQWWDTTVHFYKGVFVGLCAMSLYKMFVPEKLRDRVSPWLYFLFVLSFSCLASALWEIYEFTADLVATHTMQLGGNKDTMEDLLAGVAGGLIAALYAKWKIGR</sequence>
<dbReference type="Proteomes" id="UP001172721">
    <property type="component" value="Unassembled WGS sequence"/>
</dbReference>
<evidence type="ECO:0000256" key="1">
    <source>
        <dbReference type="SAM" id="Phobius"/>
    </source>
</evidence>
<feature type="transmembrane region" description="Helical" evidence="1">
    <location>
        <begin position="150"/>
        <end position="170"/>
    </location>
</feature>
<proteinExistence type="predicted"/>
<accession>A0ABT8I3W4</accession>
<dbReference type="InterPro" id="IPR014509">
    <property type="entry name" value="YjdF-like"/>
</dbReference>
<evidence type="ECO:0000313" key="3">
    <source>
        <dbReference type="Proteomes" id="UP001172721"/>
    </source>
</evidence>
<keyword evidence="1" id="KW-0472">Membrane</keyword>
<feature type="transmembrane region" description="Helical" evidence="1">
    <location>
        <begin position="33"/>
        <end position="53"/>
    </location>
</feature>
<evidence type="ECO:0000313" key="2">
    <source>
        <dbReference type="EMBL" id="MDN4527676.1"/>
    </source>
</evidence>
<name>A0ABT8I3W4_9BACL</name>
<feature type="transmembrane region" description="Helical" evidence="1">
    <location>
        <begin position="190"/>
        <end position="208"/>
    </location>
</feature>
<dbReference type="EMBL" id="JAUHTR010000029">
    <property type="protein sequence ID" value="MDN4527676.1"/>
    <property type="molecule type" value="Genomic_DNA"/>
</dbReference>
<reference evidence="2" key="1">
    <citation type="submission" date="2023-07" db="EMBL/GenBank/DDBJ databases">
        <title>Fictibacillus sp. isolated from freshwater pond.</title>
        <authorList>
            <person name="Kirdat K."/>
            <person name="Bhat A."/>
            <person name="Mourya A."/>
            <person name="Yadav A."/>
        </authorList>
    </citation>
    <scope>NUCLEOTIDE SEQUENCE</scope>
    <source>
        <strain evidence="2">NE201</strain>
    </source>
</reference>
<dbReference type="Pfam" id="PF09997">
    <property type="entry name" value="DUF2238"/>
    <property type="match status" value="1"/>
</dbReference>